<keyword evidence="24" id="KW-0206">Cytoskeleton</keyword>
<keyword evidence="18" id="KW-0965">Cell junction</keyword>
<dbReference type="PROSITE" id="PS50014">
    <property type="entry name" value="BROMODOMAIN_2"/>
    <property type="match status" value="1"/>
</dbReference>
<feature type="transmembrane region" description="Helical" evidence="27">
    <location>
        <begin position="1048"/>
        <end position="1067"/>
    </location>
</feature>
<keyword evidence="10" id="KW-0337">GPI-anchor biosynthesis</keyword>
<keyword evidence="16" id="KW-0106">Calcium</keyword>
<dbReference type="PROSITE" id="PS50003">
    <property type="entry name" value="PH_DOMAIN"/>
    <property type="match status" value="1"/>
</dbReference>
<dbReference type="OrthoDB" id="409749at2759"/>
<dbReference type="Pfam" id="PF00595">
    <property type="entry name" value="PDZ"/>
    <property type="match status" value="1"/>
</dbReference>
<evidence type="ECO:0000256" key="17">
    <source>
        <dbReference type="ARBA" id="ARBA00022860"/>
    </source>
</evidence>
<feature type="domain" description="Bromo" evidence="29">
    <location>
        <begin position="927"/>
        <end position="997"/>
    </location>
</feature>
<dbReference type="InterPro" id="IPR017850">
    <property type="entry name" value="Alkaline_phosphatase_core_sf"/>
</dbReference>
<dbReference type="Pfam" id="PF00439">
    <property type="entry name" value="Bromodomain"/>
    <property type="match status" value="1"/>
</dbReference>
<evidence type="ECO:0000256" key="7">
    <source>
        <dbReference type="ARBA" id="ARBA00010798"/>
    </source>
</evidence>
<evidence type="ECO:0000256" key="25">
    <source>
        <dbReference type="PROSITE-ProRule" id="PRU00035"/>
    </source>
</evidence>
<dbReference type="UniPathway" id="UPA00196"/>
<keyword evidence="11" id="KW-0597">Phosphoprotein</keyword>
<feature type="transmembrane region" description="Helical" evidence="27">
    <location>
        <begin position="1776"/>
        <end position="1794"/>
    </location>
</feature>
<dbReference type="InterPro" id="IPR036427">
    <property type="entry name" value="Bromodomain-like_sf"/>
</dbReference>
<dbReference type="InterPro" id="IPR001487">
    <property type="entry name" value="Bromodomain"/>
</dbReference>
<evidence type="ECO:0000256" key="1">
    <source>
        <dbReference type="ARBA" id="ARBA00004184"/>
    </source>
</evidence>
<dbReference type="CDD" id="cd06801">
    <property type="entry name" value="PDZ_syntrophin-like"/>
    <property type="match status" value="1"/>
</dbReference>
<evidence type="ECO:0000256" key="19">
    <source>
        <dbReference type="ARBA" id="ARBA00022989"/>
    </source>
</evidence>
<dbReference type="PANTHER" id="PTHR12250">
    <property type="entry name" value="PHOSPHATIDYLINOSITOL GLYCAN, CLASS N"/>
    <property type="match status" value="1"/>
</dbReference>
<dbReference type="FunFam" id="2.30.42.10:FF:000052">
    <property type="entry name" value="Syntrophin beta 1"/>
    <property type="match status" value="1"/>
</dbReference>
<evidence type="ECO:0000256" key="13">
    <source>
        <dbReference type="ARBA" id="ARBA00022692"/>
    </source>
</evidence>
<evidence type="ECO:0000256" key="21">
    <source>
        <dbReference type="ARBA" id="ARBA00023136"/>
    </source>
</evidence>
<proteinExistence type="inferred from homology"/>
<evidence type="ECO:0000256" key="24">
    <source>
        <dbReference type="ARBA" id="ARBA00023212"/>
    </source>
</evidence>
<sequence length="1974" mass="219773">MALESYGRSGCLDVYVKEEWHKAIVSLDSDCLWVTIQDIPVQNGTLNGDDDVPACIANQKRIVRVVKNDNNGLGISIKGGRENKMPILVSKIFEGMAAAQTEQLYVGDAILSVNGEDLRDATHDEAVKALKMAGKVVELEVKYLKEVTVFFRKASFLSEVGWEFECGFLDSEHSPSNVQNKGEARCIPLHMSLLARNLKVTDPATVPIIGSALGHSVRAKRGIDVSDGIGCLLLDSEVIKKKQANLLLSKRCQNDEETGAIWRHRYCAVTDEDFLMFNVVPWTPEAWTAPSNILPLITTRLVQSSRAEQDWNIFTIRTGKKEGIESFDFRCDTHRDLANWARALVHGSYNAVSNLQEFSCTCTWEGKPARLIIGHETGFKLVESSGSDNEENMIVLWKHGFEDLRASADDNLRKLYLHFVGEHQPQELDLETCPKPVVFLLHSFLAAKIQRRGLNASGKYGEVKSGVVSHMDSMIAFLIIPVVDISGMSKVSALHKSRVMKGWEAETILERSDDWYSPKNCARQYKDLLDGVETSDGTASKRSQRYQGKTLQEIIYEQVKQDQCKYLERMIVASKGRLDDIRKDCESLVKGLDSHQQSKYAGYIQDLFQKKFAYQEWLADRAEKKIALETARSARLAAMRTKGAMPAVVEKELEGVSNLPAPIAGKQTEVISGSQVSNPGSIPIPDVPLATLQPSQQMQEEDQSSHAVASSLKGEDASVAQTSAQDFHEKKGDSVDKDPKDSITNKQTLEKEQGVEVITLPETAVKIDADGEETDGIPEIEQGEQIEGKKEELKRNADTENSTSASQLESEAVHQGQMAFDESCPTPHPSVMRADMSKHDGEVGPFDLEPPLELQKPQKSYQRRRYFEEKEGSEEGGALILMGSEEKKLLDGTLLVPEEAETKKREKDEKSSRIWKKRILLLWEEISRHRRANLFLKPISSSEAPGYYNIVHKPIDLHTLKRNVEAGLIRSTEEFHRDLMLMFQNAMMFNSSSHSVYEFSQEMKKDSMRVMARFLAEQNEGSPLKTRREKKRCTSDRAYILLTSTTRMPIDGIASFGLYLGTVAKFLSDELNMSKMMAIIIKKDFQLLLAAFILHIIFFFAAFDIHFKSPILHGMAPVSIEGETPLAQRLVLFIADGLRVDKFYEYIDNTPHSYLRYIVRERGRSGVSHGRVPTETRPGHVAVMAGFYEDPSAITKGWKDNPVDFDSIFNESHHTWSWGSPDVLPMFSRGGAEHKMDLNTYPSEIEDFASQDPSAVDVWVFKRVKEFLLNGTIPFDTLNQSGNIFFLHLLGMDLVGHYRKPHSKNYLCFLLLFVVGGSAYKICLDVVDQGVRETTQLFEELFPDQRTAFLFTADHGMTDWGSHGAGDPSETETPLVVWGSGIQPLSGRFDVSQADITPLMAVLLALPLPMNSVGMLPKEYLDGAPASYVAKAMLTNARQLAAQYLQSYEIKKNTWSAKLRPFSSLSPSSLSNEIDDIMEDIQSGRHENALHFSSPFFHKLWINFLWNLLVGSEILVTPPCHHSALTHSRKATMDTYLVPCLASCFVVSCPGKRTCNDASPASNVLLFHLPLPPEGSLLCHRSATPGGVLLSPLGPVFAVGSSFLLAIHGKIPVQELGSFLGLAIFLYLPFHLPSHACGWEGTHDTSCGLQWMCGHNHLRKCSSNVGPFTGVNFPCFPYSVFRALKKTGGMMNLTSVARLNSRKDFLLILGQLGCLGLTTWLLSSTRASIDSGNGLSTTHQLLAWIIFGFHDHDFVVNGDSVAGGGFVWPVFGSERLFSRLLLVYGGLTASFLLLTIRHELLFCLGLIVTMLIWVALEIQLLPTSSALRLLFTMASFFGIGNIASVNSFDPIAVHCFLTVFSPFTMMSLLLVKILIPFLIVMSAFHAIVIISRACVLGLFLVYLVYSDMLSLTFFFLVTPRGSWLDIGTSISHYVIAMASVIFLQLLRALAAFLLTSRTLSLTSVATSIAKFHRA</sequence>
<dbReference type="InterPro" id="IPR036034">
    <property type="entry name" value="PDZ_sf"/>
</dbReference>
<feature type="transmembrane region" description="Helical" evidence="27">
    <location>
        <begin position="1665"/>
        <end position="1684"/>
    </location>
</feature>
<dbReference type="InterPro" id="IPR007070">
    <property type="entry name" value="GPI_EtnP_transferase_1"/>
</dbReference>
<dbReference type="InterPro" id="IPR001849">
    <property type="entry name" value="PH_domain"/>
</dbReference>
<dbReference type="PROSITE" id="PS50106">
    <property type="entry name" value="PDZ"/>
    <property type="match status" value="1"/>
</dbReference>
<dbReference type="Gene3D" id="1.20.920.10">
    <property type="entry name" value="Bromodomain-like"/>
    <property type="match status" value="1"/>
</dbReference>
<keyword evidence="19 27" id="KW-1133">Transmembrane helix</keyword>
<dbReference type="SMART" id="SM00228">
    <property type="entry name" value="PDZ"/>
    <property type="match status" value="1"/>
</dbReference>
<dbReference type="GO" id="GO:0006506">
    <property type="term" value="P:GPI anchor biosynthetic process"/>
    <property type="evidence" value="ECO:0007669"/>
    <property type="project" value="UniProtKB-UniPathway"/>
</dbReference>
<keyword evidence="14" id="KW-0677">Repeat</keyword>
<evidence type="ECO:0000256" key="15">
    <source>
        <dbReference type="ARBA" id="ARBA00022824"/>
    </source>
</evidence>
<evidence type="ECO:0000256" key="22">
    <source>
        <dbReference type="ARBA" id="ARBA00023180"/>
    </source>
</evidence>
<evidence type="ECO:0000256" key="4">
    <source>
        <dbReference type="ARBA" id="ARBA00004477"/>
    </source>
</evidence>
<keyword evidence="9" id="KW-0963">Cytoplasm</keyword>
<dbReference type="GO" id="GO:0051377">
    <property type="term" value="F:mannose-ethanolamine phosphotransferase activity"/>
    <property type="evidence" value="ECO:0007669"/>
    <property type="project" value="InterPro"/>
</dbReference>
<evidence type="ECO:0000256" key="23">
    <source>
        <dbReference type="ARBA" id="ARBA00023203"/>
    </source>
</evidence>
<evidence type="ECO:0000256" key="14">
    <source>
        <dbReference type="ARBA" id="ARBA00022737"/>
    </source>
</evidence>
<dbReference type="GO" id="GO:0070161">
    <property type="term" value="C:anchoring junction"/>
    <property type="evidence" value="ECO:0007669"/>
    <property type="project" value="UniProtKB-SubCell"/>
</dbReference>
<gene>
    <name evidence="31" type="ORF">DSTB1V02_LOCUS384</name>
</gene>
<dbReference type="Pfam" id="PF00169">
    <property type="entry name" value="PH"/>
    <property type="match status" value="1"/>
</dbReference>
<feature type="domain" description="PH" evidence="28">
    <location>
        <begin position="241"/>
        <end position="349"/>
    </location>
</feature>
<keyword evidence="22" id="KW-0325">Glycoprotein</keyword>
<evidence type="ECO:0000313" key="31">
    <source>
        <dbReference type="EMBL" id="CAD7240360.1"/>
    </source>
</evidence>
<evidence type="ECO:0000256" key="12">
    <source>
        <dbReference type="ARBA" id="ARBA00022679"/>
    </source>
</evidence>
<evidence type="ECO:0000256" key="11">
    <source>
        <dbReference type="ARBA" id="ARBA00022553"/>
    </source>
</evidence>
<keyword evidence="15" id="KW-0256">Endoplasmic reticulum</keyword>
<dbReference type="EMBL" id="LR899543">
    <property type="protein sequence ID" value="CAD7240360.1"/>
    <property type="molecule type" value="Genomic_DNA"/>
</dbReference>
<evidence type="ECO:0000259" key="29">
    <source>
        <dbReference type="PROSITE" id="PS50014"/>
    </source>
</evidence>
<evidence type="ECO:0000256" key="27">
    <source>
        <dbReference type="SAM" id="Phobius"/>
    </source>
</evidence>
<dbReference type="Pfam" id="PF04987">
    <property type="entry name" value="PigN"/>
    <property type="match status" value="1"/>
</dbReference>
<feature type="compositionally biased region" description="Basic and acidic residues" evidence="26">
    <location>
        <begin position="786"/>
        <end position="798"/>
    </location>
</feature>
<accession>A0A7R8X0M2</accession>
<dbReference type="GO" id="GO:0003779">
    <property type="term" value="F:actin binding"/>
    <property type="evidence" value="ECO:0007669"/>
    <property type="project" value="UniProtKB-KW"/>
</dbReference>
<comment type="similarity">
    <text evidence="7">Belongs to the syntrophin family.</text>
</comment>
<evidence type="ECO:0000256" key="20">
    <source>
        <dbReference type="ARBA" id="ARBA00023117"/>
    </source>
</evidence>
<feature type="compositionally biased region" description="Acidic residues" evidence="26">
    <location>
        <begin position="770"/>
        <end position="784"/>
    </location>
</feature>
<dbReference type="GO" id="GO:0005789">
    <property type="term" value="C:endoplasmic reticulum membrane"/>
    <property type="evidence" value="ECO:0007669"/>
    <property type="project" value="UniProtKB-SubCell"/>
</dbReference>
<dbReference type="Gene3D" id="3.40.720.10">
    <property type="entry name" value="Alkaline Phosphatase, subunit A"/>
    <property type="match status" value="1"/>
</dbReference>
<evidence type="ECO:0000256" key="16">
    <source>
        <dbReference type="ARBA" id="ARBA00022837"/>
    </source>
</evidence>
<feature type="transmembrane region" description="Helical" evidence="27">
    <location>
        <begin position="1801"/>
        <end position="1821"/>
    </location>
</feature>
<feature type="transmembrane region" description="Helical" evidence="27">
    <location>
        <begin position="1869"/>
        <end position="1890"/>
    </location>
</feature>
<dbReference type="SUPFAM" id="SSF47370">
    <property type="entry name" value="Bromodomain"/>
    <property type="match status" value="1"/>
</dbReference>
<feature type="transmembrane region" description="Helical" evidence="27">
    <location>
        <begin position="1930"/>
        <end position="1954"/>
    </location>
</feature>
<protein>
    <recommendedName>
        <fullName evidence="8">GPI ethanolamine phosphate transferase 1</fullName>
    </recommendedName>
</protein>
<evidence type="ECO:0000256" key="5">
    <source>
        <dbReference type="ARBA" id="ARBA00004687"/>
    </source>
</evidence>
<evidence type="ECO:0000313" key="32">
    <source>
        <dbReference type="Proteomes" id="UP000677054"/>
    </source>
</evidence>
<feature type="region of interest" description="Disordered" evidence="26">
    <location>
        <begin position="694"/>
        <end position="852"/>
    </location>
</feature>
<dbReference type="InterPro" id="IPR017852">
    <property type="entry name" value="GPI_EtnP_transferase_1_C"/>
</dbReference>
<dbReference type="PRINTS" id="PR00503">
    <property type="entry name" value="BROMODOMAIN"/>
</dbReference>
<dbReference type="GO" id="GO:0005856">
    <property type="term" value="C:cytoskeleton"/>
    <property type="evidence" value="ECO:0007669"/>
    <property type="project" value="UniProtKB-SubCell"/>
</dbReference>
<dbReference type="Gene3D" id="2.30.42.10">
    <property type="match status" value="1"/>
</dbReference>
<dbReference type="Pfam" id="PF23012">
    <property type="entry name" value="Syntrophin_4th"/>
    <property type="match status" value="1"/>
</dbReference>
<evidence type="ECO:0000259" key="30">
    <source>
        <dbReference type="PROSITE" id="PS50106"/>
    </source>
</evidence>
<dbReference type="GO" id="GO:0005516">
    <property type="term" value="F:calmodulin binding"/>
    <property type="evidence" value="ECO:0007669"/>
    <property type="project" value="UniProtKB-KW"/>
</dbReference>
<feature type="transmembrane region" description="Helical" evidence="27">
    <location>
        <begin position="1705"/>
        <end position="1723"/>
    </location>
</feature>
<reference evidence="31" key="1">
    <citation type="submission" date="2020-11" db="EMBL/GenBank/DDBJ databases">
        <authorList>
            <person name="Tran Van P."/>
        </authorList>
    </citation>
    <scope>NUCLEOTIDE SEQUENCE</scope>
</reference>
<dbReference type="SUPFAM" id="SSF50729">
    <property type="entry name" value="PH domain-like"/>
    <property type="match status" value="1"/>
</dbReference>
<evidence type="ECO:0000256" key="26">
    <source>
        <dbReference type="SAM" id="MobiDB-lite"/>
    </source>
</evidence>
<keyword evidence="32" id="KW-1185">Reference proteome</keyword>
<comment type="similarity">
    <text evidence="6">Belongs to the PIGG/PIGN/PIGO family. PIGN subfamily.</text>
</comment>
<feature type="transmembrane region" description="Helical" evidence="27">
    <location>
        <begin position="1087"/>
        <end position="1107"/>
    </location>
</feature>
<feature type="compositionally biased region" description="Polar residues" evidence="26">
    <location>
        <begin position="799"/>
        <end position="809"/>
    </location>
</feature>
<keyword evidence="21 27" id="KW-0472">Membrane</keyword>
<dbReference type="SUPFAM" id="SSF50156">
    <property type="entry name" value="PDZ domain-like"/>
    <property type="match status" value="1"/>
</dbReference>
<keyword evidence="12" id="KW-0808">Transferase</keyword>
<dbReference type="SUPFAM" id="SSF53649">
    <property type="entry name" value="Alkaline phosphatase-like"/>
    <property type="match status" value="1"/>
</dbReference>
<dbReference type="PANTHER" id="PTHR12250:SF0">
    <property type="entry name" value="GPI ETHANOLAMINE PHOSPHATE TRANSFERASE 1"/>
    <property type="match status" value="1"/>
</dbReference>
<dbReference type="InterPro" id="IPR001478">
    <property type="entry name" value="PDZ"/>
</dbReference>
<evidence type="ECO:0000256" key="10">
    <source>
        <dbReference type="ARBA" id="ARBA00022502"/>
    </source>
</evidence>
<keyword evidence="13 27" id="KW-0812">Transmembrane</keyword>
<dbReference type="SMART" id="SM00297">
    <property type="entry name" value="BROMO"/>
    <property type="match status" value="1"/>
</dbReference>
<dbReference type="EMBL" id="CAJPEV010000026">
    <property type="protein sequence ID" value="CAG0879015.1"/>
    <property type="molecule type" value="Genomic_DNA"/>
</dbReference>
<feature type="transmembrane region" description="Helical" evidence="27">
    <location>
        <begin position="1896"/>
        <end position="1918"/>
    </location>
</feature>
<evidence type="ECO:0000256" key="6">
    <source>
        <dbReference type="ARBA" id="ARBA00008400"/>
    </source>
</evidence>
<dbReference type="CDD" id="cd16020">
    <property type="entry name" value="GPI_EPT_1"/>
    <property type="match status" value="1"/>
</dbReference>
<keyword evidence="20 25" id="KW-0103">Bromodomain</keyword>
<evidence type="ECO:0000256" key="3">
    <source>
        <dbReference type="ARBA" id="ARBA00004282"/>
    </source>
</evidence>
<comment type="pathway">
    <text evidence="5">Glycolipid biosynthesis; glycosylphosphatidylinositol-anchor biosynthesis.</text>
</comment>
<evidence type="ECO:0000259" key="28">
    <source>
        <dbReference type="PROSITE" id="PS50003"/>
    </source>
</evidence>
<organism evidence="31">
    <name type="scientific">Darwinula stevensoni</name>
    <dbReference type="NCBI Taxonomy" id="69355"/>
    <lineage>
        <taxon>Eukaryota</taxon>
        <taxon>Metazoa</taxon>
        <taxon>Ecdysozoa</taxon>
        <taxon>Arthropoda</taxon>
        <taxon>Crustacea</taxon>
        <taxon>Oligostraca</taxon>
        <taxon>Ostracoda</taxon>
        <taxon>Podocopa</taxon>
        <taxon>Podocopida</taxon>
        <taxon>Darwinulocopina</taxon>
        <taxon>Darwinuloidea</taxon>
        <taxon>Darwinulidae</taxon>
        <taxon>Darwinula</taxon>
    </lineage>
</organism>
<keyword evidence="17" id="KW-0112">Calmodulin-binding</keyword>
<feature type="compositionally biased region" description="Basic and acidic residues" evidence="26">
    <location>
        <begin position="726"/>
        <end position="754"/>
    </location>
</feature>
<feature type="domain" description="PDZ" evidence="30">
    <location>
        <begin position="62"/>
        <end position="145"/>
    </location>
</feature>
<dbReference type="SMART" id="SM00233">
    <property type="entry name" value="PH"/>
    <property type="match status" value="1"/>
</dbReference>
<evidence type="ECO:0000256" key="8">
    <source>
        <dbReference type="ARBA" id="ARBA00020831"/>
    </source>
</evidence>
<dbReference type="InterPro" id="IPR037671">
    <property type="entry name" value="PIGN_N"/>
</dbReference>
<evidence type="ECO:0000256" key="2">
    <source>
        <dbReference type="ARBA" id="ARBA00004245"/>
    </source>
</evidence>
<comment type="subcellular location">
    <subcellularLocation>
        <location evidence="3">Cell junction</location>
    </subcellularLocation>
    <subcellularLocation>
        <location evidence="2">Cytoplasm</location>
        <location evidence="2">Cytoskeleton</location>
    </subcellularLocation>
    <subcellularLocation>
        <location evidence="1">Endomembrane system</location>
        <topology evidence="1">Peripheral membrane protein</topology>
    </subcellularLocation>
    <subcellularLocation>
        <location evidence="4">Endoplasmic reticulum membrane</location>
        <topology evidence="4">Multi-pass membrane protein</topology>
    </subcellularLocation>
</comment>
<evidence type="ECO:0000256" key="9">
    <source>
        <dbReference type="ARBA" id="ARBA00022490"/>
    </source>
</evidence>
<name>A0A7R8X0M2_9CRUS</name>
<dbReference type="InterPro" id="IPR055108">
    <property type="entry name" value="Syntrophin_4th"/>
</dbReference>
<dbReference type="Proteomes" id="UP000677054">
    <property type="component" value="Unassembled WGS sequence"/>
</dbReference>
<keyword evidence="23" id="KW-0009">Actin-binding</keyword>
<evidence type="ECO:0000256" key="18">
    <source>
        <dbReference type="ARBA" id="ARBA00022949"/>
    </source>
</evidence>